<reference evidence="2 3" key="1">
    <citation type="submission" date="2016-10" db="EMBL/GenBank/DDBJ databases">
        <title>The whole genome sequencing and assembly of Bacillus simplex DSM 1321 strain.</title>
        <authorList>
            <person name="Park M.-K."/>
            <person name="Lee Y.-J."/>
            <person name="Yi H."/>
            <person name="Bahn Y.-S."/>
            <person name="Kim J.F."/>
            <person name="Lee D.-W."/>
        </authorList>
    </citation>
    <scope>NUCLEOTIDE SEQUENCE [LARGE SCALE GENOMIC DNA]</scope>
    <source>
        <strain evidence="2 3">DSM 1321</strain>
    </source>
</reference>
<protein>
    <recommendedName>
        <fullName evidence="1">DinB-like domain-containing protein</fullName>
    </recommendedName>
</protein>
<dbReference type="GeneID" id="56472295"/>
<dbReference type="Gene3D" id="1.20.120.450">
    <property type="entry name" value="dinb family like domain"/>
    <property type="match status" value="1"/>
</dbReference>
<dbReference type="OrthoDB" id="2374795at2"/>
<dbReference type="SUPFAM" id="SSF109854">
    <property type="entry name" value="DinB/YfiT-like putative metalloenzymes"/>
    <property type="match status" value="1"/>
</dbReference>
<organism evidence="2 3">
    <name type="scientific">Peribacillus simplex NBRC 15720 = DSM 1321</name>
    <dbReference type="NCBI Taxonomy" id="1349754"/>
    <lineage>
        <taxon>Bacteria</taxon>
        <taxon>Bacillati</taxon>
        <taxon>Bacillota</taxon>
        <taxon>Bacilli</taxon>
        <taxon>Bacillales</taxon>
        <taxon>Bacillaceae</taxon>
        <taxon>Peribacillus</taxon>
    </lineage>
</organism>
<dbReference type="RefSeq" id="WP_063232194.1">
    <property type="nucleotide sequence ID" value="NZ_BCVO01000002.1"/>
</dbReference>
<name>A0A223EEE0_9BACI</name>
<feature type="domain" description="DinB-like" evidence="1">
    <location>
        <begin position="15"/>
        <end position="152"/>
    </location>
</feature>
<sequence length="163" mass="18418">MAYQEIGTSIQSVQQSIDHILETAANLPEETIRFKPADDEWSIMQILSHLAEAIPYWLGELENVIAVPGSKWGRGLQDPARLAAVTDTDKLAVDDVMKQVEELKYKVESSLGNLDEETLSKESPHRNFAKFGNKPVSYIVDHFIDEHVSGHYDQIKRNLSKIQ</sequence>
<dbReference type="EMBL" id="CP017704">
    <property type="protein sequence ID" value="ASS93573.1"/>
    <property type="molecule type" value="Genomic_DNA"/>
</dbReference>
<accession>A0A223EEE0</accession>
<evidence type="ECO:0000259" key="1">
    <source>
        <dbReference type="Pfam" id="PF12867"/>
    </source>
</evidence>
<gene>
    <name evidence="2" type="ORF">BS1321_06075</name>
</gene>
<evidence type="ECO:0000313" key="3">
    <source>
        <dbReference type="Proteomes" id="UP000214618"/>
    </source>
</evidence>
<dbReference type="Pfam" id="PF12867">
    <property type="entry name" value="DinB_2"/>
    <property type="match status" value="1"/>
</dbReference>
<dbReference type="AlphaFoldDB" id="A0A223EEE0"/>
<evidence type="ECO:0000313" key="2">
    <source>
        <dbReference type="EMBL" id="ASS93573.1"/>
    </source>
</evidence>
<dbReference type="InterPro" id="IPR024775">
    <property type="entry name" value="DinB-like"/>
</dbReference>
<dbReference type="InterPro" id="IPR034660">
    <property type="entry name" value="DinB/YfiT-like"/>
</dbReference>
<dbReference type="Proteomes" id="UP000214618">
    <property type="component" value="Chromosome"/>
</dbReference>
<proteinExistence type="predicted"/>